<evidence type="ECO:0000313" key="3">
    <source>
        <dbReference type="Proteomes" id="UP001500298"/>
    </source>
</evidence>
<dbReference type="PANTHER" id="PTHR43861">
    <property type="entry name" value="TRANS-ACONITATE 2-METHYLTRANSFERASE-RELATED"/>
    <property type="match status" value="1"/>
</dbReference>
<accession>A0ABP9DPW6</accession>
<dbReference type="InterPro" id="IPR029063">
    <property type="entry name" value="SAM-dependent_MTases_sf"/>
</dbReference>
<sequence length="226" mass="25780">MIDQRLSSVKGNLSFLNKTFMKWYDFFSNFYDQSLEKLYADSRRRAVELLELKEGDVVLDLACGTGANFSHLKKSCANIEIYGADFSEGMLRRATHNIEKNQWEGIHLFQADARNLTKDTLSEYTGKEIKFDQVLCVLGLSVMPDWTTIMTNMLDLLKEGGKIVVVDVFAEKRDFNTWLVEKIAKADLDRPISEELKSKVNNFHMEYLPVKESKVGGKLFVAAGTK</sequence>
<keyword evidence="3" id="KW-1185">Reference proteome</keyword>
<dbReference type="EMBL" id="BAABJX010000059">
    <property type="protein sequence ID" value="GAA4848492.1"/>
    <property type="molecule type" value="Genomic_DNA"/>
</dbReference>
<protein>
    <recommendedName>
        <fullName evidence="1">Methyltransferase domain-containing protein</fullName>
    </recommendedName>
</protein>
<evidence type="ECO:0000313" key="2">
    <source>
        <dbReference type="EMBL" id="GAA4848492.1"/>
    </source>
</evidence>
<gene>
    <name evidence="2" type="ORF">GCM10023331_36470</name>
</gene>
<dbReference type="InterPro" id="IPR025714">
    <property type="entry name" value="Methyltranfer_dom"/>
</dbReference>
<evidence type="ECO:0000259" key="1">
    <source>
        <dbReference type="Pfam" id="PF13847"/>
    </source>
</evidence>
<name>A0ABP9DPW6_9BACT</name>
<dbReference type="SUPFAM" id="SSF53335">
    <property type="entry name" value="S-adenosyl-L-methionine-dependent methyltransferases"/>
    <property type="match status" value="1"/>
</dbReference>
<organism evidence="2 3">
    <name type="scientific">Algivirga pacifica</name>
    <dbReference type="NCBI Taxonomy" id="1162670"/>
    <lineage>
        <taxon>Bacteria</taxon>
        <taxon>Pseudomonadati</taxon>
        <taxon>Bacteroidota</taxon>
        <taxon>Cytophagia</taxon>
        <taxon>Cytophagales</taxon>
        <taxon>Flammeovirgaceae</taxon>
        <taxon>Algivirga</taxon>
    </lineage>
</organism>
<dbReference type="Proteomes" id="UP001500298">
    <property type="component" value="Unassembled WGS sequence"/>
</dbReference>
<dbReference type="RefSeq" id="WP_345374448.1">
    <property type="nucleotide sequence ID" value="NZ_BAABJX010000059.1"/>
</dbReference>
<dbReference type="Gene3D" id="3.40.50.150">
    <property type="entry name" value="Vaccinia Virus protein VP39"/>
    <property type="match status" value="1"/>
</dbReference>
<feature type="domain" description="Methyltransferase" evidence="1">
    <location>
        <begin position="53"/>
        <end position="175"/>
    </location>
</feature>
<comment type="caution">
    <text evidence="2">The sequence shown here is derived from an EMBL/GenBank/DDBJ whole genome shotgun (WGS) entry which is preliminary data.</text>
</comment>
<proteinExistence type="predicted"/>
<dbReference type="CDD" id="cd02440">
    <property type="entry name" value="AdoMet_MTases"/>
    <property type="match status" value="1"/>
</dbReference>
<dbReference type="Pfam" id="PF13847">
    <property type="entry name" value="Methyltransf_31"/>
    <property type="match status" value="1"/>
</dbReference>
<dbReference type="PANTHER" id="PTHR43861:SF1">
    <property type="entry name" value="TRANS-ACONITATE 2-METHYLTRANSFERASE"/>
    <property type="match status" value="1"/>
</dbReference>
<reference evidence="3" key="1">
    <citation type="journal article" date="2019" name="Int. J. Syst. Evol. Microbiol.">
        <title>The Global Catalogue of Microorganisms (GCM) 10K type strain sequencing project: providing services to taxonomists for standard genome sequencing and annotation.</title>
        <authorList>
            <consortium name="The Broad Institute Genomics Platform"/>
            <consortium name="The Broad Institute Genome Sequencing Center for Infectious Disease"/>
            <person name="Wu L."/>
            <person name="Ma J."/>
        </authorList>
    </citation>
    <scope>NUCLEOTIDE SEQUENCE [LARGE SCALE GENOMIC DNA]</scope>
    <source>
        <strain evidence="3">JCM 18326</strain>
    </source>
</reference>